<dbReference type="InterPro" id="IPR036566">
    <property type="entry name" value="PYNP-like_C_sf"/>
</dbReference>
<dbReference type="SUPFAM" id="SSF52418">
    <property type="entry name" value="Nucleoside phosphorylase/phosphoribosyltransferase catalytic domain"/>
    <property type="match status" value="1"/>
</dbReference>
<dbReference type="InterPro" id="IPR013102">
    <property type="entry name" value="PYNP_C"/>
</dbReference>
<dbReference type="SMART" id="SM00941">
    <property type="entry name" value="PYNP_C"/>
    <property type="match status" value="1"/>
</dbReference>
<dbReference type="Pfam" id="PF00591">
    <property type="entry name" value="Glycos_transf_3"/>
    <property type="match status" value="1"/>
</dbReference>
<organism evidence="8 9">
    <name type="scientific">Algivirga pacifica</name>
    <dbReference type="NCBI Taxonomy" id="1162670"/>
    <lineage>
        <taxon>Bacteria</taxon>
        <taxon>Pseudomonadati</taxon>
        <taxon>Bacteroidota</taxon>
        <taxon>Cytophagia</taxon>
        <taxon>Cytophagales</taxon>
        <taxon>Flammeovirgaceae</taxon>
        <taxon>Algivirga</taxon>
    </lineage>
</organism>
<dbReference type="InterPro" id="IPR035902">
    <property type="entry name" value="Nuc_phospho_transferase"/>
</dbReference>
<dbReference type="SUPFAM" id="SSF54680">
    <property type="entry name" value="Pyrimidine nucleoside phosphorylase C-terminal domain"/>
    <property type="match status" value="1"/>
</dbReference>
<dbReference type="Gene3D" id="3.90.1170.30">
    <property type="entry name" value="Pyrimidine nucleoside phosphorylase-like, C-terminal domain"/>
    <property type="match status" value="1"/>
</dbReference>
<evidence type="ECO:0000256" key="5">
    <source>
        <dbReference type="ARBA" id="ARBA00022679"/>
    </source>
</evidence>
<dbReference type="InterPro" id="IPR000053">
    <property type="entry name" value="Thymidine/pyrmidine_PPase"/>
</dbReference>
<keyword evidence="5" id="KW-0808">Transferase</keyword>
<comment type="subunit">
    <text evidence="2">Homodimer.</text>
</comment>
<keyword evidence="9" id="KW-1185">Reference proteome</keyword>
<dbReference type="InterPro" id="IPR018090">
    <property type="entry name" value="Pyrmidine_PPas_bac/euk"/>
</dbReference>
<dbReference type="Gene3D" id="3.40.1030.10">
    <property type="entry name" value="Nucleoside phosphorylase/phosphoribosyltransferase catalytic domain"/>
    <property type="match status" value="1"/>
</dbReference>
<evidence type="ECO:0000313" key="8">
    <source>
        <dbReference type="EMBL" id="GAA4821176.1"/>
    </source>
</evidence>
<dbReference type="InterPro" id="IPR000312">
    <property type="entry name" value="Glycosyl_Trfase_fam3"/>
</dbReference>
<reference evidence="9" key="1">
    <citation type="journal article" date="2019" name="Int. J. Syst. Evol. Microbiol.">
        <title>The Global Catalogue of Microorganisms (GCM) 10K type strain sequencing project: providing services to taxonomists for standard genome sequencing and annotation.</title>
        <authorList>
            <consortium name="The Broad Institute Genomics Platform"/>
            <consortium name="The Broad Institute Genome Sequencing Center for Infectious Disease"/>
            <person name="Wu L."/>
            <person name="Ma J."/>
        </authorList>
    </citation>
    <scope>NUCLEOTIDE SEQUENCE [LARGE SCALE GENOMIC DNA]</scope>
    <source>
        <strain evidence="9">JCM 18326</strain>
    </source>
</reference>
<dbReference type="PANTHER" id="PTHR10515">
    <property type="entry name" value="THYMIDINE PHOSPHORYLASE"/>
    <property type="match status" value="1"/>
</dbReference>
<dbReference type="RefSeq" id="WP_345368535.1">
    <property type="nucleotide sequence ID" value="NZ_BAABJX010000004.1"/>
</dbReference>
<dbReference type="PANTHER" id="PTHR10515:SF0">
    <property type="entry name" value="THYMIDINE PHOSPHORYLASE"/>
    <property type="match status" value="1"/>
</dbReference>
<evidence type="ECO:0000313" key="9">
    <source>
        <dbReference type="Proteomes" id="UP001500298"/>
    </source>
</evidence>
<comment type="similarity">
    <text evidence="1">Belongs to the thymidine/pyrimidine-nucleoside phosphorylase family.</text>
</comment>
<comment type="catalytic activity">
    <reaction evidence="6">
        <text>thymidine + phosphate = 2-deoxy-alpha-D-ribose 1-phosphate + thymine</text>
        <dbReference type="Rhea" id="RHEA:16037"/>
        <dbReference type="ChEBI" id="CHEBI:17748"/>
        <dbReference type="ChEBI" id="CHEBI:17821"/>
        <dbReference type="ChEBI" id="CHEBI:43474"/>
        <dbReference type="ChEBI" id="CHEBI:57259"/>
        <dbReference type="EC" id="2.4.2.4"/>
    </reaction>
</comment>
<proteinExistence type="inferred from homology"/>
<dbReference type="InterPro" id="IPR017459">
    <property type="entry name" value="Glycosyl_Trfase_fam3_N_dom"/>
</dbReference>
<dbReference type="Proteomes" id="UP001500298">
    <property type="component" value="Unassembled WGS sequence"/>
</dbReference>
<dbReference type="Gene3D" id="1.20.970.10">
    <property type="entry name" value="Transferase, Pyrimidine Nucleoside Phosphorylase, Chain C"/>
    <property type="match status" value="1"/>
</dbReference>
<dbReference type="Pfam" id="PF02885">
    <property type="entry name" value="Glycos_trans_3N"/>
    <property type="match status" value="1"/>
</dbReference>
<evidence type="ECO:0000256" key="1">
    <source>
        <dbReference type="ARBA" id="ARBA00006915"/>
    </source>
</evidence>
<gene>
    <name evidence="8" type="ORF">GCM10023331_01890</name>
</gene>
<evidence type="ECO:0000256" key="3">
    <source>
        <dbReference type="ARBA" id="ARBA00011892"/>
    </source>
</evidence>
<accession>A0ABP9CXB1</accession>
<feature type="domain" description="Pyrimidine nucleoside phosphorylase C-terminal" evidence="7">
    <location>
        <begin position="345"/>
        <end position="419"/>
    </location>
</feature>
<evidence type="ECO:0000259" key="7">
    <source>
        <dbReference type="SMART" id="SM00941"/>
    </source>
</evidence>
<dbReference type="NCBIfam" id="NF004490">
    <property type="entry name" value="PRK05820.1"/>
    <property type="match status" value="1"/>
</dbReference>
<keyword evidence="4" id="KW-0328">Glycosyltransferase</keyword>
<evidence type="ECO:0000256" key="4">
    <source>
        <dbReference type="ARBA" id="ARBA00022676"/>
    </source>
</evidence>
<dbReference type="EMBL" id="BAABJX010000004">
    <property type="protein sequence ID" value="GAA4821176.1"/>
    <property type="molecule type" value="Genomic_DNA"/>
</dbReference>
<evidence type="ECO:0000256" key="2">
    <source>
        <dbReference type="ARBA" id="ARBA00011738"/>
    </source>
</evidence>
<dbReference type="Pfam" id="PF07831">
    <property type="entry name" value="PYNP_C"/>
    <property type="match status" value="1"/>
</dbReference>
<name>A0ABP9CXB1_9BACT</name>
<dbReference type="PIRSF" id="PIRSF000478">
    <property type="entry name" value="TP_PyNP"/>
    <property type="match status" value="1"/>
</dbReference>
<protein>
    <recommendedName>
        <fullName evidence="3">thymidine phosphorylase</fullName>
        <ecNumber evidence="3">2.4.2.4</ecNumber>
    </recommendedName>
</protein>
<dbReference type="NCBIfam" id="TIGR02644">
    <property type="entry name" value="Y_phosphoryl"/>
    <property type="match status" value="1"/>
</dbReference>
<dbReference type="InterPro" id="IPR036320">
    <property type="entry name" value="Glycosyl_Trfase_fam3_N_dom_sf"/>
</dbReference>
<dbReference type="SUPFAM" id="SSF47648">
    <property type="entry name" value="Nucleoside phosphorylase/phosphoribosyltransferase N-terminal domain"/>
    <property type="match status" value="1"/>
</dbReference>
<evidence type="ECO:0000256" key="6">
    <source>
        <dbReference type="ARBA" id="ARBA00048550"/>
    </source>
</evidence>
<comment type="caution">
    <text evidence="8">The sequence shown here is derived from an EMBL/GenBank/DDBJ whole genome shotgun (WGS) entry which is preliminary data.</text>
</comment>
<sequence length="435" mass="47173">MRAVDLIQKKRDGIPLSSMEITNFLTMYLDGKVPDYQMSAFMMAVYFNGMTDEELFAFTENMMNSGDTIPLGDSKHFMIDKHSTGGVGDKITIALAPLLACFDIGTAKLSGKGLGHTGGTIDKLESIPGFSFPETQADLMQLIEKTGIGIMGYSDSIVPLDKQLYSLRDVTATVPSIPLIASSIMSKKLAIGADGIILDIKVGHGAFMKTEEEAKTLAATMMRIGKHFKRNITAVLSGMEQPLGFSVGNSLEIVEAIETLKGFGPTDFKELLLLIAGNALMMKGIADNLPEAISMVSEKIATDEPLNNLKSFIQACGGNPNIVDDYKLLPIAQNTRSLHSVNSGYVHEILAEDIGKAAMILGAGRATKDDQIDHGVGVVLRKKVGDHVNENELLATFYFNDDKQLKEAEKLVLNAYRIQQNETGAPSTIKDIIYE</sequence>
<dbReference type="EC" id="2.4.2.4" evidence="3"/>